<feature type="transmembrane region" description="Helical" evidence="6">
    <location>
        <begin position="137"/>
        <end position="160"/>
    </location>
</feature>
<proteinExistence type="predicted"/>
<feature type="transmembrane region" description="Helical" evidence="6">
    <location>
        <begin position="358"/>
        <end position="381"/>
    </location>
</feature>
<accession>D2AVQ4</accession>
<feature type="compositionally biased region" description="Low complexity" evidence="5">
    <location>
        <begin position="494"/>
        <end position="507"/>
    </location>
</feature>
<sequence>MDRHPRRWLILAVLCLSTLALVVDNAVLTVAIPPLTEDLGASTQDIQWIIDGYILVFAGLLLTAGSLSDRYGRRRVMIIGLVIFGAASLLATYAAGPGQLIAGRVLMGVGGALVMPSTLSILITVFDDAERRRAMSIWSAVLMVGVVGGPVVGGALISHFWWGSVFLINVPVVIVAVTAAIAWMPESRGPWRRADPLGAILSMAGLSALVWTVIALPQHGLAHPGTLVALAVAVIGLAGFVIWELRTPYPMVPLGLFRDRNFSGGSLSLMLVQVGNGGLLLALPQYLQFVLGYSPTQAGLALAPMALVVIVVNAVGATLGQKIGNRPLTVAGLIVLAAGFGLLATLSPGDGSAMVTTALVLFGAGGGLAQPAAIAALMGAVPHEHAGVGSALNDTVQQAGAALGVAVLGSVLAGGFTAAMPAAAPEAARHSIGDALAVAARTGDASLAGAARDAFTTGMSVSFAAGACGVLAAAVLALLVMRDRKASPARSGPAEEAAASTPPALSR</sequence>
<gene>
    <name evidence="8" type="ordered locus">Sros_8045</name>
</gene>
<feature type="transmembrane region" description="Helical" evidence="6">
    <location>
        <begin position="222"/>
        <end position="243"/>
    </location>
</feature>
<reference evidence="8 9" key="1">
    <citation type="journal article" date="2010" name="Stand. Genomic Sci.">
        <title>Complete genome sequence of Streptosporangium roseum type strain (NI 9100).</title>
        <authorList>
            <person name="Nolan M."/>
            <person name="Sikorski J."/>
            <person name="Jando M."/>
            <person name="Lucas S."/>
            <person name="Lapidus A."/>
            <person name="Glavina Del Rio T."/>
            <person name="Chen F."/>
            <person name="Tice H."/>
            <person name="Pitluck S."/>
            <person name="Cheng J.F."/>
            <person name="Chertkov O."/>
            <person name="Sims D."/>
            <person name="Meincke L."/>
            <person name="Brettin T."/>
            <person name="Han C."/>
            <person name="Detter J.C."/>
            <person name="Bruce D."/>
            <person name="Goodwin L."/>
            <person name="Land M."/>
            <person name="Hauser L."/>
            <person name="Chang Y.J."/>
            <person name="Jeffries C.D."/>
            <person name="Ivanova N."/>
            <person name="Mavromatis K."/>
            <person name="Mikhailova N."/>
            <person name="Chen A."/>
            <person name="Palaniappan K."/>
            <person name="Chain P."/>
            <person name="Rohde M."/>
            <person name="Goker M."/>
            <person name="Bristow J."/>
            <person name="Eisen J.A."/>
            <person name="Markowitz V."/>
            <person name="Hugenholtz P."/>
            <person name="Kyrpides N.C."/>
            <person name="Klenk H.P."/>
        </authorList>
    </citation>
    <scope>NUCLEOTIDE SEQUENCE [LARGE SCALE GENOMIC DNA]</scope>
    <source>
        <strain evidence="9">ATCC 12428 / DSM 43021 / JCM 3005 / NI 9100</strain>
    </source>
</reference>
<evidence type="ECO:0000256" key="3">
    <source>
        <dbReference type="ARBA" id="ARBA00022989"/>
    </source>
</evidence>
<feature type="transmembrane region" description="Helical" evidence="6">
    <location>
        <begin position="264"/>
        <end position="286"/>
    </location>
</feature>
<dbReference type="SUPFAM" id="SSF103473">
    <property type="entry name" value="MFS general substrate transporter"/>
    <property type="match status" value="1"/>
</dbReference>
<protein>
    <submittedName>
        <fullName evidence="8">Major facilitator superfamily MFS_1</fullName>
    </submittedName>
</protein>
<feature type="transmembrane region" description="Helical" evidence="6">
    <location>
        <begin position="461"/>
        <end position="481"/>
    </location>
</feature>
<dbReference type="InterPro" id="IPR011701">
    <property type="entry name" value="MFS"/>
</dbReference>
<evidence type="ECO:0000256" key="2">
    <source>
        <dbReference type="ARBA" id="ARBA00022692"/>
    </source>
</evidence>
<dbReference type="Gene3D" id="1.20.1720.10">
    <property type="entry name" value="Multidrug resistance protein D"/>
    <property type="match status" value="1"/>
</dbReference>
<evidence type="ECO:0000313" key="9">
    <source>
        <dbReference type="Proteomes" id="UP000002029"/>
    </source>
</evidence>
<dbReference type="PANTHER" id="PTHR42718">
    <property type="entry name" value="MAJOR FACILITATOR SUPERFAMILY MULTIDRUG TRANSPORTER MFSC"/>
    <property type="match status" value="1"/>
</dbReference>
<feature type="transmembrane region" description="Helical" evidence="6">
    <location>
        <begin position="76"/>
        <end position="95"/>
    </location>
</feature>
<dbReference type="EMBL" id="CP001814">
    <property type="protein sequence ID" value="ACZ90700.1"/>
    <property type="molecule type" value="Genomic_DNA"/>
</dbReference>
<dbReference type="Proteomes" id="UP000002029">
    <property type="component" value="Chromosome"/>
</dbReference>
<dbReference type="eggNOG" id="COG0477">
    <property type="taxonomic scope" value="Bacteria"/>
</dbReference>
<dbReference type="RefSeq" id="WP_012894430.1">
    <property type="nucleotide sequence ID" value="NC_013595.1"/>
</dbReference>
<evidence type="ECO:0000256" key="5">
    <source>
        <dbReference type="SAM" id="MobiDB-lite"/>
    </source>
</evidence>
<evidence type="ECO:0000256" key="1">
    <source>
        <dbReference type="ARBA" id="ARBA00004651"/>
    </source>
</evidence>
<dbReference type="Pfam" id="PF07690">
    <property type="entry name" value="MFS_1"/>
    <property type="match status" value="1"/>
</dbReference>
<keyword evidence="2 6" id="KW-0812">Transmembrane</keyword>
<dbReference type="PANTHER" id="PTHR42718:SF42">
    <property type="entry name" value="EXPORT PROTEIN"/>
    <property type="match status" value="1"/>
</dbReference>
<feature type="domain" description="Major facilitator superfamily (MFS) profile" evidence="7">
    <location>
        <begin position="10"/>
        <end position="485"/>
    </location>
</feature>
<feature type="transmembrane region" description="Helical" evidence="6">
    <location>
        <begin position="328"/>
        <end position="346"/>
    </location>
</feature>
<dbReference type="InterPro" id="IPR036259">
    <property type="entry name" value="MFS_trans_sf"/>
</dbReference>
<name>D2AVQ4_STRRD</name>
<dbReference type="PROSITE" id="PS50850">
    <property type="entry name" value="MFS"/>
    <property type="match status" value="1"/>
</dbReference>
<feature type="transmembrane region" description="Helical" evidence="6">
    <location>
        <begin position="101"/>
        <end position="125"/>
    </location>
</feature>
<feature type="region of interest" description="Disordered" evidence="5">
    <location>
        <begin position="485"/>
        <end position="507"/>
    </location>
</feature>
<evidence type="ECO:0000256" key="4">
    <source>
        <dbReference type="ARBA" id="ARBA00023136"/>
    </source>
</evidence>
<dbReference type="InterPro" id="IPR020846">
    <property type="entry name" value="MFS_dom"/>
</dbReference>
<feature type="transmembrane region" description="Helical" evidence="6">
    <location>
        <begin position="298"/>
        <end position="316"/>
    </location>
</feature>
<keyword evidence="4 6" id="KW-0472">Membrane</keyword>
<organism evidence="8 9">
    <name type="scientific">Streptosporangium roseum (strain ATCC 12428 / DSM 43021 / JCM 3005 / KCTC 9067 / NCIMB 10171 / NRRL 2505 / NI 9100)</name>
    <dbReference type="NCBI Taxonomy" id="479432"/>
    <lineage>
        <taxon>Bacteria</taxon>
        <taxon>Bacillati</taxon>
        <taxon>Actinomycetota</taxon>
        <taxon>Actinomycetes</taxon>
        <taxon>Streptosporangiales</taxon>
        <taxon>Streptosporangiaceae</taxon>
        <taxon>Streptosporangium</taxon>
    </lineage>
</organism>
<dbReference type="AlphaFoldDB" id="D2AVQ4"/>
<evidence type="ECO:0000259" key="7">
    <source>
        <dbReference type="PROSITE" id="PS50850"/>
    </source>
</evidence>
<comment type="subcellular location">
    <subcellularLocation>
        <location evidence="1">Cell membrane</location>
        <topology evidence="1">Multi-pass membrane protein</topology>
    </subcellularLocation>
</comment>
<dbReference type="GO" id="GO:0022857">
    <property type="term" value="F:transmembrane transporter activity"/>
    <property type="evidence" value="ECO:0007669"/>
    <property type="project" value="InterPro"/>
</dbReference>
<feature type="transmembrane region" description="Helical" evidence="6">
    <location>
        <begin position="47"/>
        <end position="64"/>
    </location>
</feature>
<evidence type="ECO:0000313" key="8">
    <source>
        <dbReference type="EMBL" id="ACZ90700.1"/>
    </source>
</evidence>
<dbReference type="GO" id="GO:0005886">
    <property type="term" value="C:plasma membrane"/>
    <property type="evidence" value="ECO:0007669"/>
    <property type="project" value="UniProtKB-SubCell"/>
</dbReference>
<evidence type="ECO:0000256" key="6">
    <source>
        <dbReference type="SAM" id="Phobius"/>
    </source>
</evidence>
<dbReference type="Gene3D" id="1.20.1250.20">
    <property type="entry name" value="MFS general substrate transporter like domains"/>
    <property type="match status" value="1"/>
</dbReference>
<keyword evidence="9" id="KW-1185">Reference proteome</keyword>
<dbReference type="HOGENOM" id="CLU_000960_28_2_11"/>
<keyword evidence="3 6" id="KW-1133">Transmembrane helix</keyword>
<feature type="transmembrane region" description="Helical" evidence="6">
    <location>
        <begin position="197"/>
        <end position="216"/>
    </location>
</feature>
<feature type="transmembrane region" description="Helical" evidence="6">
    <location>
        <begin position="166"/>
        <end position="185"/>
    </location>
</feature>
<dbReference type="OrthoDB" id="9781469at2"/>
<dbReference type="KEGG" id="sro:Sros_8045"/>
<feature type="transmembrane region" description="Helical" evidence="6">
    <location>
        <begin position="401"/>
        <end position="424"/>
    </location>
</feature>
<dbReference type="CDD" id="cd17321">
    <property type="entry name" value="MFS_MMR_MDR_like"/>
    <property type="match status" value="1"/>
</dbReference>